<keyword evidence="1" id="KW-1133">Transmembrane helix</keyword>
<feature type="transmembrane region" description="Helical" evidence="1">
    <location>
        <begin position="92"/>
        <end position="113"/>
    </location>
</feature>
<comment type="caution">
    <text evidence="2">The sequence shown here is derived from an EMBL/GenBank/DDBJ whole genome shotgun (WGS) entry which is preliminary data.</text>
</comment>
<sequence>MDKEEAWGMEIAQKRNSNRIRYVFEDDKLRYAIADGSGRREFSVRYDQISREMQSLEERSTWFRNAGALWLLLGLVLTTLDWSKFGRLDMSIWVPIGVICLSIYWLRVTRFLIFPSEQGNLLVIDNVDGKRIVEELFRRRADYLRREYGVVRAGDTPDHLRGRLRWLHEEGALDERQLSERLEEVESLEARLQSATPLPPAGGVLH</sequence>
<evidence type="ECO:0000313" key="3">
    <source>
        <dbReference type="Proteomes" id="UP000292627"/>
    </source>
</evidence>
<feature type="transmembrane region" description="Helical" evidence="1">
    <location>
        <begin position="61"/>
        <end position="80"/>
    </location>
</feature>
<keyword evidence="1" id="KW-0812">Transmembrane</keyword>
<dbReference type="Proteomes" id="UP000292627">
    <property type="component" value="Unassembled WGS sequence"/>
</dbReference>
<organism evidence="2 3">
    <name type="scientific">Pseudoxanthomonas winnipegensis</name>
    <dbReference type="NCBI Taxonomy" id="2480810"/>
    <lineage>
        <taxon>Bacteria</taxon>
        <taxon>Pseudomonadati</taxon>
        <taxon>Pseudomonadota</taxon>
        <taxon>Gammaproteobacteria</taxon>
        <taxon>Lysobacterales</taxon>
        <taxon>Lysobacteraceae</taxon>
        <taxon>Pseudoxanthomonas</taxon>
    </lineage>
</organism>
<protein>
    <submittedName>
        <fullName evidence="2">Uncharacterized protein</fullName>
    </submittedName>
</protein>
<evidence type="ECO:0000313" key="2">
    <source>
        <dbReference type="EMBL" id="TAA24557.1"/>
    </source>
</evidence>
<evidence type="ECO:0000256" key="1">
    <source>
        <dbReference type="SAM" id="Phobius"/>
    </source>
</evidence>
<dbReference type="EMBL" id="SHMC01000004">
    <property type="protein sequence ID" value="TAA24557.1"/>
    <property type="molecule type" value="Genomic_DNA"/>
</dbReference>
<reference evidence="2 3" key="1">
    <citation type="submission" date="2019-02" db="EMBL/GenBank/DDBJ databases">
        <title>WGS of Pseudoxanthomonas species novum from clinical isolates.</title>
        <authorList>
            <person name="Bernier A.-M."/>
            <person name="Bernard K."/>
            <person name="Vachon A."/>
        </authorList>
    </citation>
    <scope>NUCLEOTIDE SEQUENCE [LARGE SCALE GENOMIC DNA]</scope>
    <source>
        <strain evidence="2 3">NML171200</strain>
    </source>
</reference>
<keyword evidence="1" id="KW-0472">Membrane</keyword>
<dbReference type="AlphaFoldDB" id="A0A4Q8L8Z0"/>
<proteinExistence type="predicted"/>
<dbReference type="RefSeq" id="WP_130551831.1">
    <property type="nucleotide sequence ID" value="NZ_SHMC01000004.1"/>
</dbReference>
<accession>A0A4Q8L8Z0</accession>
<name>A0A4Q8L8Z0_9GAMM</name>
<dbReference type="OrthoDB" id="5982841at2"/>
<gene>
    <name evidence="2" type="ORF">EA660_12610</name>
</gene>